<sequence>MNVIRCYVPTNDSNDDDKDQFYKSLQSNIAKSLARDLAILMEDLNAKIRMDNGYEDIVGRHGLAGRKI</sequence>
<dbReference type="STRING" id="48269.A0A183LZQ7"/>
<keyword evidence="2" id="KW-1185">Reference proteome</keyword>
<dbReference type="EMBL" id="UZAI01004324">
    <property type="protein sequence ID" value="VDO85607.1"/>
    <property type="molecule type" value="Genomic_DNA"/>
</dbReference>
<protein>
    <submittedName>
        <fullName evidence="1">Uncharacterized protein</fullName>
    </submittedName>
</protein>
<organism evidence="1 2">
    <name type="scientific">Schistosoma margrebowiei</name>
    <dbReference type="NCBI Taxonomy" id="48269"/>
    <lineage>
        <taxon>Eukaryota</taxon>
        <taxon>Metazoa</taxon>
        <taxon>Spiralia</taxon>
        <taxon>Lophotrochozoa</taxon>
        <taxon>Platyhelminthes</taxon>
        <taxon>Trematoda</taxon>
        <taxon>Digenea</taxon>
        <taxon>Strigeidida</taxon>
        <taxon>Schistosomatoidea</taxon>
        <taxon>Schistosomatidae</taxon>
        <taxon>Schistosoma</taxon>
    </lineage>
</organism>
<name>A0A183LZQ7_9TREM</name>
<proteinExistence type="predicted"/>
<evidence type="ECO:0000313" key="1">
    <source>
        <dbReference type="EMBL" id="VDO85607.1"/>
    </source>
</evidence>
<dbReference type="AlphaFoldDB" id="A0A183LZQ7"/>
<reference evidence="1 2" key="1">
    <citation type="submission" date="2018-11" db="EMBL/GenBank/DDBJ databases">
        <authorList>
            <consortium name="Pathogen Informatics"/>
        </authorList>
    </citation>
    <scope>NUCLEOTIDE SEQUENCE [LARGE SCALE GENOMIC DNA]</scope>
    <source>
        <strain evidence="1 2">Zambia</strain>
    </source>
</reference>
<evidence type="ECO:0000313" key="2">
    <source>
        <dbReference type="Proteomes" id="UP000277204"/>
    </source>
</evidence>
<accession>A0A183LZQ7</accession>
<gene>
    <name evidence="1" type="ORF">SMRZ_LOCUS9282</name>
</gene>
<dbReference type="Proteomes" id="UP000277204">
    <property type="component" value="Unassembled WGS sequence"/>
</dbReference>